<dbReference type="EMBL" id="MU275961">
    <property type="protein sequence ID" value="KAI0045109.1"/>
    <property type="molecule type" value="Genomic_DNA"/>
</dbReference>
<protein>
    <submittedName>
        <fullName evidence="1">Uncharacterized protein</fullName>
    </submittedName>
</protein>
<comment type="caution">
    <text evidence="1">The sequence shown here is derived from an EMBL/GenBank/DDBJ whole genome shotgun (WGS) entry which is preliminary data.</text>
</comment>
<reference evidence="1" key="2">
    <citation type="journal article" date="2022" name="New Phytol.">
        <title>Evolutionary transition to the ectomycorrhizal habit in the genomes of a hyperdiverse lineage of mushroom-forming fungi.</title>
        <authorList>
            <person name="Looney B."/>
            <person name="Miyauchi S."/>
            <person name="Morin E."/>
            <person name="Drula E."/>
            <person name="Courty P.E."/>
            <person name="Kohler A."/>
            <person name="Kuo A."/>
            <person name="LaButti K."/>
            <person name="Pangilinan J."/>
            <person name="Lipzen A."/>
            <person name="Riley R."/>
            <person name="Andreopoulos W."/>
            <person name="He G."/>
            <person name="Johnson J."/>
            <person name="Nolan M."/>
            <person name="Tritt A."/>
            <person name="Barry K.W."/>
            <person name="Grigoriev I.V."/>
            <person name="Nagy L.G."/>
            <person name="Hibbett D."/>
            <person name="Henrissat B."/>
            <person name="Matheny P.B."/>
            <person name="Labbe J."/>
            <person name="Martin F.M."/>
        </authorList>
    </citation>
    <scope>NUCLEOTIDE SEQUENCE</scope>
    <source>
        <strain evidence="1">FP105234-sp</strain>
    </source>
</reference>
<gene>
    <name evidence="1" type="ORF">FA95DRAFT_1544117</name>
</gene>
<organism evidence="1 2">
    <name type="scientific">Auriscalpium vulgare</name>
    <dbReference type="NCBI Taxonomy" id="40419"/>
    <lineage>
        <taxon>Eukaryota</taxon>
        <taxon>Fungi</taxon>
        <taxon>Dikarya</taxon>
        <taxon>Basidiomycota</taxon>
        <taxon>Agaricomycotina</taxon>
        <taxon>Agaricomycetes</taxon>
        <taxon>Russulales</taxon>
        <taxon>Auriscalpiaceae</taxon>
        <taxon>Auriscalpium</taxon>
    </lineage>
</organism>
<evidence type="ECO:0000313" key="2">
    <source>
        <dbReference type="Proteomes" id="UP000814033"/>
    </source>
</evidence>
<dbReference type="Proteomes" id="UP000814033">
    <property type="component" value="Unassembled WGS sequence"/>
</dbReference>
<accession>A0ACB8RLQ1</accession>
<evidence type="ECO:0000313" key="1">
    <source>
        <dbReference type="EMBL" id="KAI0045109.1"/>
    </source>
</evidence>
<sequence>MLPTSLSGFSPLHVAYADDAAHIIYLRAHTGSSKKTQDQRRVWPEGRTLFLVNVPADATEREIVLLFKTCGTVEEVVFDLDALAEEGADEESGSEDEDLDEADTPAAPDDRPRKKRKLDKDEPRPPKVIPLPIPPLRTLRRTGHTAHVIFLDSSSLARALALSQPSKGAKSPRPRPWPTSTESPLGLQHYTALYDALRPPLDVVREHANTSIALHDYELAERKRLLQKESKYKKGEAIVDEDGFTLVTRGGAYGQAVGGGVGVASKKFVQQHSRKRDAAGKPGGAKRARKKEGKEKAAFYAFQVHEKKRNELLNLQKKWEEDKAAVEKLRSSRKFKPY</sequence>
<keyword evidence="2" id="KW-1185">Reference proteome</keyword>
<proteinExistence type="predicted"/>
<reference evidence="1" key="1">
    <citation type="submission" date="2021-02" db="EMBL/GenBank/DDBJ databases">
        <authorList>
            <consortium name="DOE Joint Genome Institute"/>
            <person name="Ahrendt S."/>
            <person name="Looney B.P."/>
            <person name="Miyauchi S."/>
            <person name="Morin E."/>
            <person name="Drula E."/>
            <person name="Courty P.E."/>
            <person name="Chicoki N."/>
            <person name="Fauchery L."/>
            <person name="Kohler A."/>
            <person name="Kuo A."/>
            <person name="Labutti K."/>
            <person name="Pangilinan J."/>
            <person name="Lipzen A."/>
            <person name="Riley R."/>
            <person name="Andreopoulos W."/>
            <person name="He G."/>
            <person name="Johnson J."/>
            <person name="Barry K.W."/>
            <person name="Grigoriev I.V."/>
            <person name="Nagy L."/>
            <person name="Hibbett D."/>
            <person name="Henrissat B."/>
            <person name="Matheny P.B."/>
            <person name="Labbe J."/>
            <person name="Martin F."/>
        </authorList>
    </citation>
    <scope>NUCLEOTIDE SEQUENCE</scope>
    <source>
        <strain evidence="1">FP105234-sp</strain>
    </source>
</reference>
<name>A0ACB8RLQ1_9AGAM</name>